<evidence type="ECO:0000256" key="1">
    <source>
        <dbReference type="ARBA" id="ARBA00001974"/>
    </source>
</evidence>
<dbReference type="Pfam" id="PF05199">
    <property type="entry name" value="GMC_oxred_C"/>
    <property type="match status" value="1"/>
</dbReference>
<dbReference type="PANTHER" id="PTHR42784:SF1">
    <property type="entry name" value="PYRANOSE 2-OXIDASE"/>
    <property type="match status" value="1"/>
</dbReference>
<feature type="domain" description="Glucose-methanol-choline oxidoreductase C-terminal" evidence="7">
    <location>
        <begin position="436"/>
        <end position="555"/>
    </location>
</feature>
<comment type="cofactor">
    <cofactor evidence="1">
        <name>FAD</name>
        <dbReference type="ChEBI" id="CHEBI:57692"/>
    </cofactor>
</comment>
<evidence type="ECO:0000256" key="4">
    <source>
        <dbReference type="ARBA" id="ARBA00022827"/>
    </source>
</evidence>
<proteinExistence type="inferred from homology"/>
<evidence type="ECO:0000256" key="5">
    <source>
        <dbReference type="ARBA" id="ARBA00023002"/>
    </source>
</evidence>
<dbReference type="Pfam" id="PF00732">
    <property type="entry name" value="GMC_oxred_N"/>
    <property type="match status" value="1"/>
</dbReference>
<dbReference type="EMBL" id="SAWY01000019">
    <property type="protein sequence ID" value="TPH15634.1"/>
    <property type="molecule type" value="Genomic_DNA"/>
</dbReference>
<comment type="caution">
    <text evidence="8">The sequence shown here is derived from an EMBL/GenBank/DDBJ whole genome shotgun (WGS) entry which is preliminary data.</text>
</comment>
<evidence type="ECO:0000256" key="2">
    <source>
        <dbReference type="ARBA" id="ARBA00010790"/>
    </source>
</evidence>
<dbReference type="SUPFAM" id="SSF54373">
    <property type="entry name" value="FAD-linked reductases, C-terminal domain"/>
    <property type="match status" value="1"/>
</dbReference>
<reference evidence="8 9" key="1">
    <citation type="submission" date="2019-01" db="EMBL/GenBank/DDBJ databases">
        <title>Litorilituus lipolytica sp. nov., isolated from intertidal sand of the Yellow Sea in China.</title>
        <authorList>
            <person name="Liu A."/>
        </authorList>
    </citation>
    <scope>NUCLEOTIDE SEQUENCE [LARGE SCALE GENOMIC DNA]</scope>
    <source>
        <strain evidence="8 9">RZ04</strain>
    </source>
</reference>
<protein>
    <submittedName>
        <fullName evidence="8">GMC family oxidoreductase</fullName>
    </submittedName>
</protein>
<dbReference type="InterPro" id="IPR051473">
    <property type="entry name" value="P2Ox-like"/>
</dbReference>
<dbReference type="Proteomes" id="UP000315303">
    <property type="component" value="Unassembled WGS sequence"/>
</dbReference>
<keyword evidence="9" id="KW-1185">Reference proteome</keyword>
<dbReference type="RefSeq" id="WP_140603033.1">
    <property type="nucleotide sequence ID" value="NZ_SAWY01000019.1"/>
</dbReference>
<organism evidence="8 9">
    <name type="scientific">Litorilituus lipolyticus</name>
    <dbReference type="NCBI Taxonomy" id="2491017"/>
    <lineage>
        <taxon>Bacteria</taxon>
        <taxon>Pseudomonadati</taxon>
        <taxon>Pseudomonadota</taxon>
        <taxon>Gammaproteobacteria</taxon>
        <taxon>Alteromonadales</taxon>
        <taxon>Colwelliaceae</taxon>
        <taxon>Litorilituus</taxon>
    </lineage>
</organism>
<dbReference type="InterPro" id="IPR007867">
    <property type="entry name" value="GMC_OxRtase_C"/>
</dbReference>
<evidence type="ECO:0000259" key="6">
    <source>
        <dbReference type="Pfam" id="PF00732"/>
    </source>
</evidence>
<dbReference type="GO" id="GO:0050660">
    <property type="term" value="F:flavin adenine dinucleotide binding"/>
    <property type="evidence" value="ECO:0007669"/>
    <property type="project" value="InterPro"/>
</dbReference>
<evidence type="ECO:0000313" key="9">
    <source>
        <dbReference type="Proteomes" id="UP000315303"/>
    </source>
</evidence>
<evidence type="ECO:0000259" key="7">
    <source>
        <dbReference type="Pfam" id="PF05199"/>
    </source>
</evidence>
<feature type="domain" description="Glucose-methanol-choline oxidoreductase N-terminal" evidence="6">
    <location>
        <begin position="233"/>
        <end position="345"/>
    </location>
</feature>
<gene>
    <name evidence="8" type="ORF">EPA86_08640</name>
</gene>
<evidence type="ECO:0000256" key="3">
    <source>
        <dbReference type="ARBA" id="ARBA00022630"/>
    </source>
</evidence>
<sequence length="572" mass="64475">MTIYVKESQQIYDAIVIGSGITGGWAAKEFCQRGLKTLMIERGRIVEHRKDYIGEGKAPWDLPFRSKVPLSLIEEQHSVQKKCYAFNDATKHFFGNDRDLPFQTAKGTDFWWIRANQLGGKSLLWHRYSYRLSDYDFNANKLDGYGTDWPLRYNDLKDWYSLVEKHVGICGQKENLPQLPDSEFLPPFDMTKPEQFVKSKIEAAFPDRRVIHGRQAHLTKPSKIHLEQGRGQCMARNECQKGCSFGAYFSTQSSTLPAASETGNLSIAPNSVVHSLIYDEKTNRLKGVRVIDNDDLTEREYFAKVIFVCASTLGSTQILLNTTSAKFPHGIANSSGVLGHYLMDHNYNAWANADIEGFDNEFYSGRRPGGIYIPNFYFQPDKKRPFLRGYGMSAGAYREAWDDLQASDGFGVDFKNTLKQPGKWKFYLGAQGEMLPRFENQVKLHPTLKDKWGIPQLEINCTFSENETLMMQDAAEQGAHMLKTIGLTNVKSGVRDKPPGSGIHELGTARMGRDPKTSVLNGFNQSHDVPNLFVTDGASFCSSAVQNPSLTFMALTVRAVNYAVQELNAKRL</sequence>
<dbReference type="OrthoDB" id="9787779at2"/>
<dbReference type="GO" id="GO:0016614">
    <property type="term" value="F:oxidoreductase activity, acting on CH-OH group of donors"/>
    <property type="evidence" value="ECO:0007669"/>
    <property type="project" value="InterPro"/>
</dbReference>
<evidence type="ECO:0000313" key="8">
    <source>
        <dbReference type="EMBL" id="TPH15634.1"/>
    </source>
</evidence>
<dbReference type="Gene3D" id="3.50.50.60">
    <property type="entry name" value="FAD/NAD(P)-binding domain"/>
    <property type="match status" value="2"/>
</dbReference>
<comment type="similarity">
    <text evidence="2">Belongs to the GMC oxidoreductase family.</text>
</comment>
<keyword evidence="4" id="KW-0274">FAD</keyword>
<dbReference type="InterPro" id="IPR036188">
    <property type="entry name" value="FAD/NAD-bd_sf"/>
</dbReference>
<dbReference type="SUPFAM" id="SSF51905">
    <property type="entry name" value="FAD/NAD(P)-binding domain"/>
    <property type="match status" value="1"/>
</dbReference>
<keyword evidence="5" id="KW-0560">Oxidoreductase</keyword>
<dbReference type="PANTHER" id="PTHR42784">
    <property type="entry name" value="PYRANOSE 2-OXIDASE"/>
    <property type="match status" value="1"/>
</dbReference>
<accession>A0A502KX12</accession>
<dbReference type="AlphaFoldDB" id="A0A502KX12"/>
<keyword evidence="3" id="KW-0285">Flavoprotein</keyword>
<dbReference type="InterPro" id="IPR000172">
    <property type="entry name" value="GMC_OxRdtase_N"/>
</dbReference>
<name>A0A502KX12_9GAMM</name>